<reference evidence="2 3" key="1">
    <citation type="submission" date="2018-10" db="EMBL/GenBank/DDBJ databases">
        <title>Ulvibacterium marinum gen. nov., sp. nov., a novel marine bacterium of the family Flavobacteriaceae, isolated from a culture of the green alga Ulva prolifera.</title>
        <authorList>
            <person name="Zhang Z."/>
        </authorList>
    </citation>
    <scope>NUCLEOTIDE SEQUENCE [LARGE SCALE GENOMIC DNA]</scope>
    <source>
        <strain evidence="2 3">CCMM003</strain>
    </source>
</reference>
<evidence type="ECO:0000256" key="1">
    <source>
        <dbReference type="SAM" id="Phobius"/>
    </source>
</evidence>
<keyword evidence="1" id="KW-1133">Transmembrane helix</keyword>
<dbReference type="AlphaFoldDB" id="A0A3B0CA73"/>
<dbReference type="Proteomes" id="UP000276603">
    <property type="component" value="Unassembled WGS sequence"/>
</dbReference>
<keyword evidence="1" id="KW-0472">Membrane</keyword>
<dbReference type="EMBL" id="RBCJ01000001">
    <property type="protein sequence ID" value="RKN82613.1"/>
    <property type="molecule type" value="Genomic_DNA"/>
</dbReference>
<accession>A0A3B0CA73</accession>
<evidence type="ECO:0000313" key="3">
    <source>
        <dbReference type="Proteomes" id="UP000276603"/>
    </source>
</evidence>
<dbReference type="RefSeq" id="WP_120709803.1">
    <property type="nucleotide sequence ID" value="NZ_RBCJ01000001.1"/>
</dbReference>
<evidence type="ECO:0000313" key="2">
    <source>
        <dbReference type="EMBL" id="RKN82613.1"/>
    </source>
</evidence>
<protein>
    <submittedName>
        <fullName evidence="2">Uncharacterized protein</fullName>
    </submittedName>
</protein>
<sequence length="68" mass="7383">MNRTLTIILIILALGLIAYNVTLVDFGNPLQGDSTIALIGILASLCAIVLLLIYITSKKIQKKINEDN</sequence>
<keyword evidence="3" id="KW-1185">Reference proteome</keyword>
<comment type="caution">
    <text evidence="2">The sequence shown here is derived from an EMBL/GenBank/DDBJ whole genome shotgun (WGS) entry which is preliminary data.</text>
</comment>
<feature type="transmembrane region" description="Helical" evidence="1">
    <location>
        <begin position="34"/>
        <end position="55"/>
    </location>
</feature>
<name>A0A3B0CA73_9FLAO</name>
<organism evidence="2 3">
    <name type="scientific">Ulvibacterium marinum</name>
    <dbReference type="NCBI Taxonomy" id="2419782"/>
    <lineage>
        <taxon>Bacteria</taxon>
        <taxon>Pseudomonadati</taxon>
        <taxon>Bacteroidota</taxon>
        <taxon>Flavobacteriia</taxon>
        <taxon>Flavobacteriales</taxon>
        <taxon>Flavobacteriaceae</taxon>
        <taxon>Ulvibacterium</taxon>
    </lineage>
</organism>
<proteinExistence type="predicted"/>
<dbReference type="OrthoDB" id="1453319at2"/>
<keyword evidence="1" id="KW-0812">Transmembrane</keyword>
<gene>
    <name evidence="2" type="ORF">D7Z94_01860</name>
</gene>